<dbReference type="PROSITE" id="PS51981">
    <property type="entry name" value="ZF_RZ"/>
    <property type="match status" value="1"/>
</dbReference>
<dbReference type="InterPro" id="IPR000571">
    <property type="entry name" value="Znf_CCCH"/>
</dbReference>
<comment type="caution">
    <text evidence="11">The sequence shown here is derived from an EMBL/GenBank/DDBJ whole genome shotgun (WGS) entry which is preliminary data.</text>
</comment>
<feature type="region of interest" description="Disordered" evidence="8">
    <location>
        <begin position="962"/>
        <end position="1053"/>
    </location>
</feature>
<dbReference type="InterPro" id="IPR045055">
    <property type="entry name" value="DNA2/NAM7-like"/>
</dbReference>
<dbReference type="InterPro" id="IPR041677">
    <property type="entry name" value="DNA2/NAM7_AAA_11"/>
</dbReference>
<dbReference type="InterPro" id="IPR047187">
    <property type="entry name" value="SF1_C_Upf1"/>
</dbReference>
<proteinExistence type="predicted"/>
<dbReference type="CDD" id="cd18808">
    <property type="entry name" value="SF1_C_Upf1"/>
    <property type="match status" value="1"/>
</dbReference>
<feature type="compositionally biased region" description="Acidic residues" evidence="8">
    <location>
        <begin position="997"/>
        <end position="1010"/>
    </location>
</feature>
<dbReference type="InterPro" id="IPR027417">
    <property type="entry name" value="P-loop_NTPase"/>
</dbReference>
<sequence>MPISTSHRRFPSPHALVLHSPSMSRAPCHFYGTRGGCRRGTSCHFRHGSDTKDKQSSPSAPSPSSPTTASTAHAGGPPPGVCNFYWQTGDCARGFRCRASHTINPARAAVAPTATVASSIPAELAPFLTDAGLARMGDMSTDVFFAASGQVKSPADVHNFLKRFLYDNYQFRSALDAHSFLGLLVEANTNNPSWTAEDGQLLLNAVAKDNGYKRMADILSWPEVSATGAGNNKHVLSFQRGYVPLLQYLASDFVTKSVLSHLTNALYVLLVDNLEGFSTKVENCLKDCMLARSFGSRNGGHNTKEAGGVQIFGSLAMVLLQVLTRIKNITAKEPKLQPFIHSINDWCLTWIEGVTTTPTTFADTISRESQEKRLQLTDHIARRVSQVVSIVDREANKLERAKRPPAPAKTRFASEAGVLAALHNIYEGPGETRVDGPRHDNDFIDISDIRIAPTHEELVCKIPPFLPANLYGAPHPHEPGSVQLLQDIQFRLLREELTASLRTSIQAVQDDLSLPQNRRRTQLAEVMTKRGGKYRGQGQSGDTLLFNVYTGVLFTNIAADFRGISARSRQAFWEGASGKRLLSGGLIALVWQQGDFRGVHLGIISSSLREHVDSSKQDPNRIAIRVNFFDRAVELRILQELHTPADQRNGLKLLVEATVMFESIRPFLEALRVEPTTIPLTKYLVHQPNNTLNTMPVDPPRYSRARGYSFELSSLFPNGSVDSLKLFVENPDSVATAREELRNGSCLDPSQADAIVDALTRELALIQGPPGTGKSYTGKQLIRVLLANKAGPILMIAFTNHALDHMLSSVLEAGITQKICRLGSRSADETISHLSLENMEKLAGQSRLNRGFASLFYNLKTAQQEIEKFMKAYLKPTVASESILGFMNVLYPVHHEYFVSPPPWISLLYRTRGVADEQWQRVGKAGKTEDIDTSLYAFWLSGGDLEFLHAVHVTQAERFTARTREAETSGSVNSFDALAEQDDPSDDSDASSLPDSIDPESEDEFDDDLPLEERWQRVPATDTHPQHHHIIQRATRKQPAPPSPPRSPSPVRQAQNYTPEAFHNGLHPSDIRDLDMFFAHFGIPEIPIVPLSNRPLELLLEEDNVWSFSLKEREVIGRYWSNETRQHLQESQQIEFETLRKKHGDALNAYNEGKAAARAELLRNVDIIGCTTTGAAKLTSLLKVVGPKVMLVEEAGQVLEAHVLGTLVPSVQHLVLIGDPLQLRPTIETYPLSMDHHTGGQLYKFDMSLMERLSSSGLAMSQINVQRRMRPQVSSLIRNYLYPNLEDHELVNSHPDVRGMAKNVFFLSHDHKENAGEDDSVSKFNQYEVDMVVDLVMHLLRQGTYSAEGDIVVLCAYLGQLARMRDALSDKVAVVIDERDQAQLVDQEGEKEEDPLQMSATVDHVKVSKQVRLRTIDNYQGEEAKIVILTLVRNSGGNEEDNVVHGHSNKGRVNVGFLKSENRTNVALSRAREGLYILGNGPDLTSRSKMWRSVLNDLEKDGCVGGGFPVVCAQHKDDVQYVSKPGQLPRIAPDGEAEQFIFASIRTEERRSGGCLRQCNARLRCGHACPYKCHSDDPNHLAVQCDQECTKLCVRGHPCTKRCAEECGQCTTRIANVELPCGHIKNYIACYQRDDLENVTCDVTVRKQLPHCEHEVDTRCSVDPATIRCTQLCNGIMKCCGRTCNAKCYQCQLKNADEEGVIERTDHVRHPCEKRLYCEHLCGKACSEDHECATQCKDACRQVCAHTACNNYCSTPCAPCQEPCTWTCAHYTCPVPCGSVCARLPCDKRCDQTLSCGHRCPSVCGENCDIQVCPLCASEDVANAVVDLILHRTIADVDPDMETVDEMLITIPNCGHAFTVETLDGICDMPIFYQRSEDDTEWIGLCQPPPGFLKPPTCPTCRAAITCPRYGRIFKRADLDILENNVASAMSQSLEKVADRIRVVSARPLKEMLIPVATDLRSHLKKPEPNGNVKERKARRTKILKENRRTPLALPFILPNNNLHGVPISEVKPWKAIVEPLFTAYKESCHIASTRSAHVRAWEASFSYLYKREMDLAAAHPSMAPRNPQEYAMRMAKMNVGQPQPRADVRFSVEAFWLTINVRLILVDLAKAWTDELASSADGGNTNRRLWDGYVSFLLKSCKQDAETTLGLTQESESRRQTVRTRLLMFRIELEQFRFNVDMMRRAITFDLQTRMDLADRAYIMRKESYMGIQHVAQSHLRTSRNDTEWLKENFITPSGILQGEWEKLENSLRRDTFYQEVSLQEMTDIVKAMNFTHTGHFYKCPNGHTFVIGECGGAMESARCPECGEAIGGRNHSLLATNSQATEYENLARQQGWQASPWPWAR</sequence>
<dbReference type="GO" id="GO:0005737">
    <property type="term" value="C:cytoplasm"/>
    <property type="evidence" value="ECO:0007669"/>
    <property type="project" value="UniProtKB-SubCell"/>
</dbReference>
<dbReference type="GO" id="GO:0002376">
    <property type="term" value="P:immune system process"/>
    <property type="evidence" value="ECO:0007669"/>
    <property type="project" value="UniProtKB-KW"/>
</dbReference>
<evidence type="ECO:0000259" key="10">
    <source>
        <dbReference type="PROSITE" id="PS51981"/>
    </source>
</evidence>
<dbReference type="GO" id="GO:0031048">
    <property type="term" value="P:regulatory ncRNA-mediated heterochromatin formation"/>
    <property type="evidence" value="ECO:0007669"/>
    <property type="project" value="TreeGrafter"/>
</dbReference>
<evidence type="ECO:0000256" key="1">
    <source>
        <dbReference type="ARBA" id="ARBA00004496"/>
    </source>
</evidence>
<dbReference type="EMBL" id="JAEVFJ010000002">
    <property type="protein sequence ID" value="KAH8107252.1"/>
    <property type="molecule type" value="Genomic_DNA"/>
</dbReference>
<keyword evidence="5 7" id="KW-0862">Zinc</keyword>
<dbReference type="PANTHER" id="PTHR10887:SF445">
    <property type="entry name" value="NFX1-TYPE ZINC FINGER-CONTAINING PROTEIN 1"/>
    <property type="match status" value="1"/>
</dbReference>
<dbReference type="Pfam" id="PF20173">
    <property type="entry name" value="ZnF_RZ-type"/>
    <property type="match status" value="1"/>
</dbReference>
<evidence type="ECO:0000256" key="7">
    <source>
        <dbReference type="PROSITE-ProRule" id="PRU00723"/>
    </source>
</evidence>
<evidence type="ECO:0000256" key="2">
    <source>
        <dbReference type="ARBA" id="ARBA00022490"/>
    </source>
</evidence>
<evidence type="ECO:0000259" key="9">
    <source>
        <dbReference type="PROSITE" id="PS50103"/>
    </source>
</evidence>
<dbReference type="PANTHER" id="PTHR10887">
    <property type="entry name" value="DNA2/NAM7 HELICASE FAMILY"/>
    <property type="match status" value="1"/>
</dbReference>
<evidence type="ECO:0000313" key="12">
    <source>
        <dbReference type="Proteomes" id="UP000813824"/>
    </source>
</evidence>
<dbReference type="GO" id="GO:0031380">
    <property type="term" value="C:nuclear RNA-directed RNA polymerase complex"/>
    <property type="evidence" value="ECO:0007669"/>
    <property type="project" value="TreeGrafter"/>
</dbReference>
<comment type="subcellular location">
    <subcellularLocation>
        <location evidence="1">Cytoplasm</location>
    </subcellularLocation>
</comment>
<evidence type="ECO:0000256" key="3">
    <source>
        <dbReference type="ARBA" id="ARBA00022723"/>
    </source>
</evidence>
<dbReference type="Pfam" id="PF13086">
    <property type="entry name" value="AAA_11"/>
    <property type="match status" value="2"/>
</dbReference>
<keyword evidence="11" id="KW-0378">Hydrolase</keyword>
<keyword evidence="3 7" id="KW-0479">Metal-binding</keyword>
<evidence type="ECO:0000256" key="8">
    <source>
        <dbReference type="SAM" id="MobiDB-lite"/>
    </source>
</evidence>
<feature type="compositionally biased region" description="Pro residues" evidence="8">
    <location>
        <begin position="1039"/>
        <end position="1048"/>
    </location>
</feature>
<feature type="domain" description="C3H1-type" evidence="9">
    <location>
        <begin position="22"/>
        <end position="50"/>
    </location>
</feature>
<name>A0A8K0XUP5_9AGAR</name>
<feature type="zinc finger region" description="C3H1-type" evidence="7">
    <location>
        <begin position="22"/>
        <end position="50"/>
    </location>
</feature>
<dbReference type="Proteomes" id="UP000813824">
    <property type="component" value="Unassembled WGS sequence"/>
</dbReference>
<dbReference type="SUPFAM" id="SSF52540">
    <property type="entry name" value="P-loop containing nucleoside triphosphate hydrolases"/>
    <property type="match status" value="1"/>
</dbReference>
<evidence type="ECO:0000256" key="6">
    <source>
        <dbReference type="ARBA" id="ARBA00022859"/>
    </source>
</evidence>
<protein>
    <submittedName>
        <fullName evidence="11">P-loop containing nucleoside triphosphate hydrolase protein</fullName>
    </submittedName>
</protein>
<dbReference type="GO" id="GO:0008270">
    <property type="term" value="F:zinc ion binding"/>
    <property type="evidence" value="ECO:0007669"/>
    <property type="project" value="UniProtKB-KW"/>
</dbReference>
<feature type="compositionally biased region" description="Basic residues" evidence="8">
    <location>
        <begin position="1026"/>
        <end position="1036"/>
    </location>
</feature>
<feature type="compositionally biased region" description="Acidic residues" evidence="8">
    <location>
        <begin position="979"/>
        <end position="989"/>
    </location>
</feature>
<keyword evidence="2" id="KW-0963">Cytoplasm</keyword>
<feature type="zinc finger region" description="C3H1-type" evidence="7">
    <location>
        <begin position="76"/>
        <end position="104"/>
    </location>
</feature>
<feature type="domain" description="RZ-type" evidence="10">
    <location>
        <begin position="2262"/>
        <end position="2335"/>
    </location>
</feature>
<evidence type="ECO:0000256" key="4">
    <source>
        <dbReference type="ARBA" id="ARBA00022771"/>
    </source>
</evidence>
<keyword evidence="12" id="KW-1185">Reference proteome</keyword>
<dbReference type="InterPro" id="IPR046439">
    <property type="entry name" value="ZF_RZ_dom"/>
</dbReference>
<dbReference type="Gene3D" id="3.40.50.300">
    <property type="entry name" value="P-loop containing nucleotide triphosphate hydrolases"/>
    <property type="match status" value="3"/>
</dbReference>
<feature type="region of interest" description="Disordered" evidence="8">
    <location>
        <begin position="46"/>
        <end position="74"/>
    </location>
</feature>
<gene>
    <name evidence="11" type="ORF">BXZ70DRAFT_1069643</name>
</gene>
<dbReference type="OrthoDB" id="2423195at2759"/>
<feature type="compositionally biased region" description="Low complexity" evidence="8">
    <location>
        <begin position="65"/>
        <end position="74"/>
    </location>
</feature>
<reference evidence="11" key="1">
    <citation type="journal article" date="2021" name="New Phytol.">
        <title>Evolutionary innovations through gain and loss of genes in the ectomycorrhizal Boletales.</title>
        <authorList>
            <person name="Wu G."/>
            <person name="Miyauchi S."/>
            <person name="Morin E."/>
            <person name="Kuo A."/>
            <person name="Drula E."/>
            <person name="Varga T."/>
            <person name="Kohler A."/>
            <person name="Feng B."/>
            <person name="Cao Y."/>
            <person name="Lipzen A."/>
            <person name="Daum C."/>
            <person name="Hundley H."/>
            <person name="Pangilinan J."/>
            <person name="Johnson J."/>
            <person name="Barry K."/>
            <person name="LaButti K."/>
            <person name="Ng V."/>
            <person name="Ahrendt S."/>
            <person name="Min B."/>
            <person name="Choi I.G."/>
            <person name="Park H."/>
            <person name="Plett J.M."/>
            <person name="Magnuson J."/>
            <person name="Spatafora J.W."/>
            <person name="Nagy L.G."/>
            <person name="Henrissat B."/>
            <person name="Grigoriev I.V."/>
            <person name="Yang Z.L."/>
            <person name="Xu J."/>
            <person name="Martin F.M."/>
        </authorList>
    </citation>
    <scope>NUCLEOTIDE SEQUENCE</scope>
    <source>
        <strain evidence="11">KKN 215</strain>
    </source>
</reference>
<accession>A0A8K0XUP5</accession>
<evidence type="ECO:0000313" key="11">
    <source>
        <dbReference type="EMBL" id="KAH8107252.1"/>
    </source>
</evidence>
<dbReference type="GO" id="GO:0004386">
    <property type="term" value="F:helicase activity"/>
    <property type="evidence" value="ECO:0007669"/>
    <property type="project" value="InterPro"/>
</dbReference>
<keyword evidence="4 7" id="KW-0863">Zinc-finger</keyword>
<dbReference type="SMART" id="SM00356">
    <property type="entry name" value="ZnF_C3H1"/>
    <property type="match status" value="2"/>
</dbReference>
<evidence type="ECO:0000256" key="5">
    <source>
        <dbReference type="ARBA" id="ARBA00022833"/>
    </source>
</evidence>
<dbReference type="Pfam" id="PF13087">
    <property type="entry name" value="AAA_12"/>
    <property type="match status" value="1"/>
</dbReference>
<dbReference type="GO" id="GO:0016787">
    <property type="term" value="F:hydrolase activity"/>
    <property type="evidence" value="ECO:0007669"/>
    <property type="project" value="UniProtKB-KW"/>
</dbReference>
<keyword evidence="6" id="KW-0391">Immunity</keyword>
<feature type="domain" description="C3H1-type" evidence="9">
    <location>
        <begin position="76"/>
        <end position="104"/>
    </location>
</feature>
<dbReference type="PROSITE" id="PS50103">
    <property type="entry name" value="ZF_C3H1"/>
    <property type="match status" value="2"/>
</dbReference>
<dbReference type="InterPro" id="IPR041679">
    <property type="entry name" value="DNA2/NAM7-like_C"/>
</dbReference>
<organism evidence="11 12">
    <name type="scientific">Cristinia sonorae</name>
    <dbReference type="NCBI Taxonomy" id="1940300"/>
    <lineage>
        <taxon>Eukaryota</taxon>
        <taxon>Fungi</taxon>
        <taxon>Dikarya</taxon>
        <taxon>Basidiomycota</taxon>
        <taxon>Agaricomycotina</taxon>
        <taxon>Agaricomycetes</taxon>
        <taxon>Agaricomycetidae</taxon>
        <taxon>Agaricales</taxon>
        <taxon>Pleurotineae</taxon>
        <taxon>Stephanosporaceae</taxon>
        <taxon>Cristinia</taxon>
    </lineage>
</organism>